<comment type="pathway">
    <text evidence="2">Fermentation; pyruvate fermentation to lactate; (S)-lactate from pyruvate: step 1/1.</text>
</comment>
<dbReference type="GO" id="GO:0006096">
    <property type="term" value="P:glycolytic process"/>
    <property type="evidence" value="ECO:0007669"/>
    <property type="project" value="UniProtKB-UniRule"/>
</dbReference>
<dbReference type="InterPro" id="IPR015955">
    <property type="entry name" value="Lactate_DH/Glyco_Ohase_4_C"/>
</dbReference>
<feature type="binding site" evidence="10">
    <location>
        <position position="92"/>
    </location>
    <ligand>
        <name>NAD(+)</name>
        <dbReference type="ChEBI" id="CHEBI:57540"/>
    </ligand>
</feature>
<evidence type="ECO:0000256" key="1">
    <source>
        <dbReference type="ARBA" id="ARBA00003966"/>
    </source>
</evidence>
<keyword evidence="6 10" id="KW-0520">NAD</keyword>
<dbReference type="PANTHER" id="PTHR43128">
    <property type="entry name" value="L-2-HYDROXYCARBOXYLATE DEHYDROGENASE (NAD(P)(+))"/>
    <property type="match status" value="1"/>
</dbReference>
<evidence type="ECO:0000256" key="7">
    <source>
        <dbReference type="ARBA" id="ARBA00049258"/>
    </source>
</evidence>
<feature type="binding site" evidence="10">
    <location>
        <begin position="7"/>
        <end position="12"/>
    </location>
    <ligand>
        <name>NAD(+)</name>
        <dbReference type="ChEBI" id="CHEBI:57540"/>
    </ligand>
</feature>
<evidence type="ECO:0000256" key="9">
    <source>
        <dbReference type="PIRSR" id="PIRSR000102-1"/>
    </source>
</evidence>
<dbReference type="InterPro" id="IPR001236">
    <property type="entry name" value="Lactate/malate_DH_N"/>
</dbReference>
<evidence type="ECO:0000313" key="15">
    <source>
        <dbReference type="Proteomes" id="UP000824107"/>
    </source>
</evidence>
<evidence type="ECO:0000256" key="5">
    <source>
        <dbReference type="ARBA" id="ARBA00023002"/>
    </source>
</evidence>
<dbReference type="GO" id="GO:0005737">
    <property type="term" value="C:cytoplasm"/>
    <property type="evidence" value="ECO:0007669"/>
    <property type="project" value="UniProtKB-UniRule"/>
</dbReference>
<dbReference type="Gene3D" id="3.90.110.10">
    <property type="entry name" value="Lactate dehydrogenase/glycoside hydrolase, family 4, C-terminal"/>
    <property type="match status" value="1"/>
</dbReference>
<dbReference type="SUPFAM" id="SSF56327">
    <property type="entry name" value="LDH C-terminal domain-like"/>
    <property type="match status" value="1"/>
</dbReference>
<accession>A0A9D1M5A0</accession>
<dbReference type="GO" id="GO:0004459">
    <property type="term" value="F:L-lactate dehydrogenase (NAD+) activity"/>
    <property type="evidence" value="ECO:0007669"/>
    <property type="project" value="UniProtKB-UniRule"/>
</dbReference>
<proteinExistence type="inferred from homology"/>
<dbReference type="InterPro" id="IPR036291">
    <property type="entry name" value="NAD(P)-bd_dom_sf"/>
</dbReference>
<comment type="caution">
    <text evidence="14">The sequence shown here is derived from an EMBL/GenBank/DDBJ whole genome shotgun (WGS) entry which is preliminary data.</text>
</comment>
<feature type="binding site" evidence="10">
    <location>
        <position position="32"/>
    </location>
    <ligand>
        <name>NAD(+)</name>
        <dbReference type="ChEBI" id="CHEBI:57540"/>
    </ligand>
</feature>
<feature type="active site" description="Proton acceptor" evidence="9">
    <location>
        <position position="172"/>
    </location>
</feature>
<dbReference type="InterPro" id="IPR022383">
    <property type="entry name" value="Lactate/malate_DH_C"/>
</dbReference>
<dbReference type="InterPro" id="IPR011304">
    <property type="entry name" value="L-lactate_DH"/>
</dbReference>
<comment type="function">
    <text evidence="1">Catalyzes the reversible oxidation of malate to oxaloacetate.</text>
</comment>
<comment type="catalytic activity">
    <reaction evidence="7">
        <text>(S)-lactate + NAD(+) = pyruvate + NADH + H(+)</text>
        <dbReference type="Rhea" id="RHEA:23444"/>
        <dbReference type="ChEBI" id="CHEBI:15361"/>
        <dbReference type="ChEBI" id="CHEBI:15378"/>
        <dbReference type="ChEBI" id="CHEBI:16651"/>
        <dbReference type="ChEBI" id="CHEBI:57540"/>
        <dbReference type="ChEBI" id="CHEBI:57945"/>
        <dbReference type="EC" id="1.1.1.27"/>
    </reaction>
</comment>
<evidence type="ECO:0000256" key="2">
    <source>
        <dbReference type="ARBA" id="ARBA00004843"/>
    </source>
</evidence>
<protein>
    <recommendedName>
        <fullName evidence="4 8">L-lactate dehydrogenase</fullName>
        <ecNumber evidence="4 8">1.1.1.27</ecNumber>
    </recommendedName>
</protein>
<dbReference type="Pfam" id="PF00056">
    <property type="entry name" value="Ldh_1_N"/>
    <property type="match status" value="1"/>
</dbReference>
<dbReference type="InterPro" id="IPR001557">
    <property type="entry name" value="L-lactate/malate_DH"/>
</dbReference>
<dbReference type="EC" id="1.1.1.27" evidence="4 8"/>
<feature type="domain" description="Lactate/malate dehydrogenase C-terminal" evidence="13">
    <location>
        <begin position="142"/>
        <end position="307"/>
    </location>
</feature>
<dbReference type="PIRSF" id="PIRSF000102">
    <property type="entry name" value="Lac_mal_DH"/>
    <property type="match status" value="1"/>
</dbReference>
<gene>
    <name evidence="14" type="ORF">IAD20_07020</name>
</gene>
<evidence type="ECO:0000256" key="8">
    <source>
        <dbReference type="NCBIfam" id="TIGR01771"/>
    </source>
</evidence>
<evidence type="ECO:0000256" key="10">
    <source>
        <dbReference type="PIRSR" id="PIRSR000102-3"/>
    </source>
</evidence>
<evidence type="ECO:0000256" key="6">
    <source>
        <dbReference type="ARBA" id="ARBA00023027"/>
    </source>
</evidence>
<feature type="domain" description="Lactate/malate dehydrogenase N-terminal" evidence="12">
    <location>
        <begin position="1"/>
        <end position="139"/>
    </location>
</feature>
<evidence type="ECO:0000256" key="3">
    <source>
        <dbReference type="ARBA" id="ARBA00006054"/>
    </source>
</evidence>
<dbReference type="GO" id="GO:0006089">
    <property type="term" value="P:lactate metabolic process"/>
    <property type="evidence" value="ECO:0007669"/>
    <property type="project" value="TreeGrafter"/>
</dbReference>
<sequence>MKVGIIGAGFVGSTTAYTLAIKGLVRDIVLVDINTDKANAEAMDVIHAAALNSDSNVYCGDYEDLDGAQIVIITVDSQKALTDSRLDLLESNTKIMREIVPKIIRNAPNCIILAATNPVDVITKVILDISKFPSNRVIGSGTVLDTARFRAMLSDYFNVSPHSIHAYVMGEHGSSSLVSWSTASIGGSSLDNYGTDTGRPLVNEAKAKMAQDVIDAGFKIYHGKRATYYGIASSLVKICEAIIKDEKRTLTVSSLHKNVEGFHDVCLSLPTIVSRRGAYGSVVPDLNDEERKELRRSAEVMDKANREAEKILKGKA</sequence>
<dbReference type="NCBIfam" id="TIGR01771">
    <property type="entry name" value="L-LDH-NAD"/>
    <property type="match status" value="1"/>
</dbReference>
<evidence type="ECO:0000313" key="14">
    <source>
        <dbReference type="EMBL" id="HIU53817.1"/>
    </source>
</evidence>
<organism evidence="14 15">
    <name type="scientific">Candidatus Scatocola faecipullorum</name>
    <dbReference type="NCBI Taxonomy" id="2840917"/>
    <lineage>
        <taxon>Bacteria</taxon>
        <taxon>Pseudomonadati</taxon>
        <taxon>Pseudomonadota</taxon>
        <taxon>Alphaproteobacteria</taxon>
        <taxon>Rhodospirillales</taxon>
        <taxon>Rhodospirillaceae</taxon>
        <taxon>Rhodospirillaceae incertae sedis</taxon>
        <taxon>Candidatus Scatocola</taxon>
    </lineage>
</organism>
<dbReference type="Proteomes" id="UP000824107">
    <property type="component" value="Unassembled WGS sequence"/>
</dbReference>
<dbReference type="Gene3D" id="3.40.50.720">
    <property type="entry name" value="NAD(P)-binding Rossmann-like Domain"/>
    <property type="match status" value="1"/>
</dbReference>
<dbReference type="Pfam" id="PF02866">
    <property type="entry name" value="Ldh_1_C"/>
    <property type="match status" value="1"/>
</dbReference>
<evidence type="ECO:0000256" key="4">
    <source>
        <dbReference type="ARBA" id="ARBA00012967"/>
    </source>
</evidence>
<reference evidence="14" key="2">
    <citation type="journal article" date="2021" name="PeerJ">
        <title>Extensive microbial diversity within the chicken gut microbiome revealed by metagenomics and culture.</title>
        <authorList>
            <person name="Gilroy R."/>
            <person name="Ravi A."/>
            <person name="Getino M."/>
            <person name="Pursley I."/>
            <person name="Horton D.L."/>
            <person name="Alikhan N.F."/>
            <person name="Baker D."/>
            <person name="Gharbi K."/>
            <person name="Hall N."/>
            <person name="Watson M."/>
            <person name="Adriaenssens E.M."/>
            <person name="Foster-Nyarko E."/>
            <person name="Jarju S."/>
            <person name="Secka A."/>
            <person name="Antonio M."/>
            <person name="Oren A."/>
            <person name="Chaudhuri R.R."/>
            <person name="La Ragione R."/>
            <person name="Hildebrand F."/>
            <person name="Pallen M.J."/>
        </authorList>
    </citation>
    <scope>NUCLEOTIDE SEQUENCE</scope>
    <source>
        <strain evidence="14">ChiW3-316</strain>
    </source>
</reference>
<name>A0A9D1M5A0_9PROT</name>
<dbReference type="EMBL" id="DVNC01000049">
    <property type="protein sequence ID" value="HIU53817.1"/>
    <property type="molecule type" value="Genomic_DNA"/>
</dbReference>
<dbReference type="SUPFAM" id="SSF51735">
    <property type="entry name" value="NAD(P)-binding Rossmann-fold domains"/>
    <property type="match status" value="1"/>
</dbReference>
<keyword evidence="5 11" id="KW-0560">Oxidoreductase</keyword>
<evidence type="ECO:0000256" key="11">
    <source>
        <dbReference type="RuleBase" id="RU003369"/>
    </source>
</evidence>
<dbReference type="PRINTS" id="PR00086">
    <property type="entry name" value="LLDHDRGNASE"/>
</dbReference>
<reference evidence="14" key="1">
    <citation type="submission" date="2020-10" db="EMBL/GenBank/DDBJ databases">
        <authorList>
            <person name="Gilroy R."/>
        </authorList>
    </citation>
    <scope>NUCLEOTIDE SEQUENCE</scope>
    <source>
        <strain evidence="14">ChiW3-316</strain>
    </source>
</reference>
<evidence type="ECO:0000259" key="12">
    <source>
        <dbReference type="Pfam" id="PF00056"/>
    </source>
</evidence>
<dbReference type="PANTHER" id="PTHR43128:SF16">
    <property type="entry name" value="L-LACTATE DEHYDROGENASE"/>
    <property type="match status" value="1"/>
</dbReference>
<evidence type="ECO:0000259" key="13">
    <source>
        <dbReference type="Pfam" id="PF02866"/>
    </source>
</evidence>
<dbReference type="AlphaFoldDB" id="A0A9D1M5A0"/>
<comment type="similarity">
    <text evidence="3">Belongs to the LDH/MDH superfamily. LDH family.</text>
</comment>